<dbReference type="InterPro" id="IPR040193">
    <property type="entry name" value="EFHC1/EFHC2/EFHB"/>
</dbReference>
<dbReference type="PANTHER" id="PTHR12086">
    <property type="entry name" value="EF-HAND DOMAIN C-TERMINAL CONTAINING PROTEIN"/>
    <property type="match status" value="1"/>
</dbReference>
<dbReference type="AlphaFoldDB" id="A0A183B472"/>
<evidence type="ECO:0000256" key="1">
    <source>
        <dbReference type="ARBA" id="ARBA00004430"/>
    </source>
</evidence>
<dbReference type="Gene3D" id="2.30.29.170">
    <property type="match status" value="2"/>
</dbReference>
<dbReference type="WBParaSite" id="ECPE_0001404701-mRNA-1">
    <property type="protein sequence ID" value="ECPE_0001404701-mRNA-1"/>
    <property type="gene ID" value="ECPE_0001404701"/>
</dbReference>
<dbReference type="SMART" id="SM00676">
    <property type="entry name" value="DM10"/>
    <property type="match status" value="2"/>
</dbReference>
<name>A0A183B472_9TREM</name>
<keyword evidence="4" id="KW-0206">Cytoskeleton</keyword>
<evidence type="ECO:0000256" key="2">
    <source>
        <dbReference type="ARBA" id="ARBA00022490"/>
    </source>
</evidence>
<feature type="domain" description="DM10" evidence="6">
    <location>
        <begin position="148"/>
        <end position="260"/>
    </location>
</feature>
<dbReference type="FunFam" id="2.30.29.170:FF:000004">
    <property type="entry name" value="EF-hand domain containing 2"/>
    <property type="match status" value="1"/>
</dbReference>
<protein>
    <submittedName>
        <fullName evidence="7">EF-hand domain-containing family member C2</fullName>
    </submittedName>
</protein>
<dbReference type="GO" id="GO:0005930">
    <property type="term" value="C:axoneme"/>
    <property type="evidence" value="ECO:0007669"/>
    <property type="project" value="UniProtKB-SubCell"/>
</dbReference>
<proteinExistence type="predicted"/>
<evidence type="ECO:0000259" key="6">
    <source>
        <dbReference type="PROSITE" id="PS51336"/>
    </source>
</evidence>
<sequence length="260" mass="30351">LCFEAYFQESVSERREEQYRVRRCKVFFYPEDDTIQVVEPRISNTGMPQGTIIRRHRIAKPEPESHLFYTIDDFNVGKNFTAYGKTFRLVACDPFTANFLRKMGFRLGEPEPIPDDPYSVHRKAFNESIQPLRPYERMDKLRQFLDHDRHVLRFFCFWDDTESMYGDPREMILQYYLADDTIDIREVIPANSGRDGVPCFLRRQKLPRTLAPVPIPGTVTDRTLLNVFGHPQRGGRYILDSLKVSAIGISSAIQRVDCNS</sequence>
<evidence type="ECO:0000313" key="7">
    <source>
        <dbReference type="WBParaSite" id="ECPE_0001404701-mRNA-1"/>
    </source>
</evidence>
<evidence type="ECO:0000256" key="3">
    <source>
        <dbReference type="ARBA" id="ARBA00022737"/>
    </source>
</evidence>
<dbReference type="PROSITE" id="PS51336">
    <property type="entry name" value="DM10"/>
    <property type="match status" value="2"/>
</dbReference>
<accession>A0A183B472</accession>
<dbReference type="GO" id="GO:0005874">
    <property type="term" value="C:microtubule"/>
    <property type="evidence" value="ECO:0007669"/>
    <property type="project" value="TreeGrafter"/>
</dbReference>
<keyword evidence="2" id="KW-0963">Cytoplasm</keyword>
<reference evidence="7" key="1">
    <citation type="submission" date="2016-06" db="UniProtKB">
        <authorList>
            <consortium name="WormBaseParasite"/>
        </authorList>
    </citation>
    <scope>IDENTIFICATION</scope>
</reference>
<dbReference type="Pfam" id="PF06565">
    <property type="entry name" value="DM10_dom"/>
    <property type="match status" value="2"/>
</dbReference>
<evidence type="ECO:0000256" key="5">
    <source>
        <dbReference type="ARBA" id="ARBA00023273"/>
    </source>
</evidence>
<dbReference type="GO" id="GO:0010975">
    <property type="term" value="P:regulation of neuron projection development"/>
    <property type="evidence" value="ECO:0007669"/>
    <property type="project" value="TreeGrafter"/>
</dbReference>
<feature type="domain" description="DM10" evidence="6">
    <location>
        <begin position="1"/>
        <end position="104"/>
    </location>
</feature>
<organism evidence="7">
    <name type="scientific">Echinostoma caproni</name>
    <dbReference type="NCBI Taxonomy" id="27848"/>
    <lineage>
        <taxon>Eukaryota</taxon>
        <taxon>Metazoa</taxon>
        <taxon>Spiralia</taxon>
        <taxon>Lophotrochozoa</taxon>
        <taxon>Platyhelminthes</taxon>
        <taxon>Trematoda</taxon>
        <taxon>Digenea</taxon>
        <taxon>Plagiorchiida</taxon>
        <taxon>Echinostomata</taxon>
        <taxon>Echinostomatoidea</taxon>
        <taxon>Echinostomatidae</taxon>
        <taxon>Echinostoma</taxon>
    </lineage>
</organism>
<keyword evidence="3" id="KW-0677">Repeat</keyword>
<keyword evidence="5" id="KW-0966">Cell projection</keyword>
<dbReference type="PANTHER" id="PTHR12086:SF11">
    <property type="entry name" value="EF-HAND DOMAIN-CONTAINING FAMILY MEMBER C2"/>
    <property type="match status" value="1"/>
</dbReference>
<evidence type="ECO:0000256" key="4">
    <source>
        <dbReference type="ARBA" id="ARBA00023212"/>
    </source>
</evidence>
<dbReference type="InterPro" id="IPR006602">
    <property type="entry name" value="DM10_dom"/>
</dbReference>
<comment type="subcellular location">
    <subcellularLocation>
        <location evidence="1">Cytoplasm</location>
        <location evidence="1">Cytoskeleton</location>
        <location evidence="1">Cilium axoneme</location>
    </subcellularLocation>
</comment>